<keyword evidence="4" id="KW-0862">Zinc</keyword>
<organism evidence="7 8">
    <name type="scientific">Solea senegalensis</name>
    <name type="common">Senegalese sole</name>
    <dbReference type="NCBI Taxonomy" id="28829"/>
    <lineage>
        <taxon>Eukaryota</taxon>
        <taxon>Metazoa</taxon>
        <taxon>Chordata</taxon>
        <taxon>Craniata</taxon>
        <taxon>Vertebrata</taxon>
        <taxon>Euteleostomi</taxon>
        <taxon>Actinopterygii</taxon>
        <taxon>Neopterygii</taxon>
        <taxon>Teleostei</taxon>
        <taxon>Neoteleostei</taxon>
        <taxon>Acanthomorphata</taxon>
        <taxon>Carangaria</taxon>
        <taxon>Pleuronectiformes</taxon>
        <taxon>Pleuronectoidei</taxon>
        <taxon>Soleidae</taxon>
        <taxon>Solea</taxon>
    </lineage>
</organism>
<proteinExistence type="predicted"/>
<name>A0AAV6T3X1_SOLSE</name>
<dbReference type="GO" id="GO:0046983">
    <property type="term" value="F:protein dimerization activity"/>
    <property type="evidence" value="ECO:0007669"/>
    <property type="project" value="InterPro"/>
</dbReference>
<evidence type="ECO:0000256" key="2">
    <source>
        <dbReference type="ARBA" id="ARBA00022723"/>
    </source>
</evidence>
<dbReference type="InterPro" id="IPR052035">
    <property type="entry name" value="ZnF_BED_domain_contain"/>
</dbReference>
<evidence type="ECO:0000313" key="8">
    <source>
        <dbReference type="Proteomes" id="UP000693946"/>
    </source>
</evidence>
<evidence type="ECO:0000256" key="3">
    <source>
        <dbReference type="ARBA" id="ARBA00022771"/>
    </source>
</evidence>
<protein>
    <submittedName>
        <fullName evidence="7">Zinc finger BED domain-containing protein 4-like</fullName>
    </submittedName>
</protein>
<dbReference type="EMBL" id="JAGKHQ010000001">
    <property type="protein sequence ID" value="KAG7524007.1"/>
    <property type="molecule type" value="Genomic_DNA"/>
</dbReference>
<evidence type="ECO:0000256" key="1">
    <source>
        <dbReference type="ARBA" id="ARBA00004123"/>
    </source>
</evidence>
<gene>
    <name evidence="7" type="ORF">JOB18_005666</name>
</gene>
<comment type="subcellular location">
    <subcellularLocation>
        <location evidence="1">Nucleus</location>
    </subcellularLocation>
</comment>
<dbReference type="AlphaFoldDB" id="A0AAV6T3X1"/>
<keyword evidence="5" id="KW-0539">Nucleus</keyword>
<reference evidence="7 8" key="1">
    <citation type="journal article" date="2021" name="Sci. Rep.">
        <title>Chromosome anchoring in Senegalese sole (Solea senegalensis) reveals sex-associated markers and genome rearrangements in flatfish.</title>
        <authorList>
            <person name="Guerrero-Cozar I."/>
            <person name="Gomez-Garrido J."/>
            <person name="Berbel C."/>
            <person name="Martinez-Blanch J.F."/>
            <person name="Alioto T."/>
            <person name="Claros M.G."/>
            <person name="Gagnaire P.A."/>
            <person name="Manchado M."/>
        </authorList>
    </citation>
    <scope>NUCLEOTIDE SEQUENCE [LARGE SCALE GENOMIC DNA]</scope>
    <source>
        <strain evidence="7">Sse05_10M</strain>
    </source>
</reference>
<dbReference type="PANTHER" id="PTHR46481">
    <property type="entry name" value="ZINC FINGER BED DOMAIN-CONTAINING PROTEIN 4"/>
    <property type="match status" value="1"/>
</dbReference>
<dbReference type="Pfam" id="PF05699">
    <property type="entry name" value="Dimer_Tnp_hAT"/>
    <property type="match status" value="1"/>
</dbReference>
<dbReference type="GO" id="GO:0008270">
    <property type="term" value="F:zinc ion binding"/>
    <property type="evidence" value="ECO:0007669"/>
    <property type="project" value="UniProtKB-KW"/>
</dbReference>
<evidence type="ECO:0000256" key="4">
    <source>
        <dbReference type="ARBA" id="ARBA00022833"/>
    </source>
</evidence>
<keyword evidence="3" id="KW-0863">Zinc-finger</keyword>
<keyword evidence="2" id="KW-0479">Metal-binding</keyword>
<keyword evidence="8" id="KW-1185">Reference proteome</keyword>
<comment type="caution">
    <text evidence="7">The sequence shown here is derived from an EMBL/GenBank/DDBJ whole genome shotgun (WGS) entry which is preliminary data.</text>
</comment>
<evidence type="ECO:0000259" key="6">
    <source>
        <dbReference type="Pfam" id="PF05699"/>
    </source>
</evidence>
<sequence>MLDSGHLCPKWIPIMFSLQGRLWRPSTSQQRRRLRLQFEKVAAVSLTSDMWTSINMDAYLAVTCHFVGEAYTSATSSGDGKNEAHARSGDQMEQHILDAATFGGAKGASRSSSNKSHRSYKATDLRVCYHYKGTIKQRGNEEMPQASTSHDVTGGSKLWRRLDTSVMEARRSQNVTADATVEVQRYLSEPNIGRLENSLEYCERQKLLYPNLYKLALAFLCTTASTVPCERVFSKAGEVVSKKRNLC</sequence>
<dbReference type="GO" id="GO:0005634">
    <property type="term" value="C:nucleus"/>
    <property type="evidence" value="ECO:0007669"/>
    <property type="project" value="UniProtKB-SubCell"/>
</dbReference>
<accession>A0AAV6T3X1</accession>
<feature type="domain" description="HAT C-terminal dimerisation" evidence="6">
    <location>
        <begin position="182"/>
        <end position="245"/>
    </location>
</feature>
<dbReference type="InterPro" id="IPR008906">
    <property type="entry name" value="HATC_C_dom"/>
</dbReference>
<dbReference type="Proteomes" id="UP000693946">
    <property type="component" value="Linkage Group LG1"/>
</dbReference>
<evidence type="ECO:0000313" key="7">
    <source>
        <dbReference type="EMBL" id="KAG7524007.1"/>
    </source>
</evidence>
<dbReference type="PANTHER" id="PTHR46481:SF10">
    <property type="entry name" value="ZINC FINGER BED DOMAIN-CONTAINING PROTEIN 39"/>
    <property type="match status" value="1"/>
</dbReference>
<evidence type="ECO:0000256" key="5">
    <source>
        <dbReference type="ARBA" id="ARBA00023242"/>
    </source>
</evidence>